<accession>A0ABD0UWH4</accession>
<dbReference type="SUPFAM" id="SSF82199">
    <property type="entry name" value="SET domain"/>
    <property type="match status" value="1"/>
</dbReference>
<dbReference type="Pfam" id="PF00856">
    <property type="entry name" value="SET"/>
    <property type="match status" value="1"/>
</dbReference>
<reference evidence="5 6" key="1">
    <citation type="journal article" date="2024" name="Plant Biotechnol. J.">
        <title>Dendrobium thyrsiflorum genome and its molecular insights into genes involved in important horticultural traits.</title>
        <authorList>
            <person name="Chen B."/>
            <person name="Wang J.Y."/>
            <person name="Zheng P.J."/>
            <person name="Li K.L."/>
            <person name="Liang Y.M."/>
            <person name="Chen X.F."/>
            <person name="Zhang C."/>
            <person name="Zhao X."/>
            <person name="He X."/>
            <person name="Zhang G.Q."/>
            <person name="Liu Z.J."/>
            <person name="Xu Q."/>
        </authorList>
    </citation>
    <scope>NUCLEOTIDE SEQUENCE [LARGE SCALE GENOMIC DNA]</scope>
    <source>
        <strain evidence="5">GZMU011</strain>
    </source>
</reference>
<dbReference type="PANTHER" id="PTHR13271">
    <property type="entry name" value="UNCHARACTERIZED PUTATIVE METHYLTRANSFERASE"/>
    <property type="match status" value="1"/>
</dbReference>
<dbReference type="Gene3D" id="3.90.1410.10">
    <property type="entry name" value="set domain protein methyltransferase, domain 1"/>
    <property type="match status" value="1"/>
</dbReference>
<dbReference type="FunFam" id="3.90.1410.10:FF:000010">
    <property type="entry name" value="Protein PLASTID TRANSCRIPTIONALLY ACTIVE 14"/>
    <property type="match status" value="1"/>
</dbReference>
<evidence type="ECO:0000259" key="4">
    <source>
        <dbReference type="PROSITE" id="PS50280"/>
    </source>
</evidence>
<dbReference type="CDD" id="cd10527">
    <property type="entry name" value="SET_LSMT"/>
    <property type="match status" value="1"/>
</dbReference>
<dbReference type="InterPro" id="IPR001214">
    <property type="entry name" value="SET_dom"/>
</dbReference>
<evidence type="ECO:0000313" key="6">
    <source>
        <dbReference type="Proteomes" id="UP001552299"/>
    </source>
</evidence>
<dbReference type="Proteomes" id="UP001552299">
    <property type="component" value="Unassembled WGS sequence"/>
</dbReference>
<name>A0ABD0UWH4_DENTH</name>
<keyword evidence="3" id="KW-0949">S-adenosyl-L-methionine</keyword>
<evidence type="ECO:0000256" key="2">
    <source>
        <dbReference type="ARBA" id="ARBA00022679"/>
    </source>
</evidence>
<dbReference type="PROSITE" id="PS50280">
    <property type="entry name" value="SET"/>
    <property type="match status" value="1"/>
</dbReference>
<feature type="domain" description="SET" evidence="4">
    <location>
        <begin position="76"/>
        <end position="321"/>
    </location>
</feature>
<keyword evidence="6" id="KW-1185">Reference proteome</keyword>
<dbReference type="Pfam" id="PF09273">
    <property type="entry name" value="Rubis-subs-bind"/>
    <property type="match status" value="1"/>
</dbReference>
<dbReference type="FunFam" id="3.90.1420.10:FF:000011">
    <property type="entry name" value="Plastid transcriptionally active 14"/>
    <property type="match status" value="1"/>
</dbReference>
<keyword evidence="1" id="KW-0489">Methyltransferase</keyword>
<dbReference type="PANTHER" id="PTHR13271:SF54">
    <property type="entry name" value="PROTEIN PLASTID TRANSCRIPTIONALLY ACTIVE 14"/>
    <property type="match status" value="1"/>
</dbReference>
<comment type="caution">
    <text evidence="5">The sequence shown here is derived from an EMBL/GenBank/DDBJ whole genome shotgun (WGS) entry which is preliminary data.</text>
</comment>
<dbReference type="InterPro" id="IPR050600">
    <property type="entry name" value="SETD3_SETD6_MTase"/>
</dbReference>
<organism evidence="5 6">
    <name type="scientific">Dendrobium thyrsiflorum</name>
    <name type="common">Pinecone-like raceme dendrobium</name>
    <name type="synonym">Orchid</name>
    <dbReference type="NCBI Taxonomy" id="117978"/>
    <lineage>
        <taxon>Eukaryota</taxon>
        <taxon>Viridiplantae</taxon>
        <taxon>Streptophyta</taxon>
        <taxon>Embryophyta</taxon>
        <taxon>Tracheophyta</taxon>
        <taxon>Spermatophyta</taxon>
        <taxon>Magnoliopsida</taxon>
        <taxon>Liliopsida</taxon>
        <taxon>Asparagales</taxon>
        <taxon>Orchidaceae</taxon>
        <taxon>Epidendroideae</taxon>
        <taxon>Malaxideae</taxon>
        <taxon>Dendrobiinae</taxon>
        <taxon>Dendrobium</taxon>
    </lineage>
</organism>
<dbReference type="GO" id="GO:0008168">
    <property type="term" value="F:methyltransferase activity"/>
    <property type="evidence" value="ECO:0007669"/>
    <property type="project" value="UniProtKB-KW"/>
</dbReference>
<protein>
    <recommendedName>
        <fullName evidence="4">SET domain-containing protein</fullName>
    </recommendedName>
</protein>
<evidence type="ECO:0000256" key="3">
    <source>
        <dbReference type="ARBA" id="ARBA00022691"/>
    </source>
</evidence>
<dbReference type="AlphaFoldDB" id="A0ABD0UWH4"/>
<dbReference type="EMBL" id="JANQDX010000010">
    <property type="protein sequence ID" value="KAL0917177.1"/>
    <property type="molecule type" value="Genomic_DNA"/>
</dbReference>
<gene>
    <name evidence="5" type="ORF">M5K25_012224</name>
</gene>
<keyword evidence="2" id="KW-0808">Transferase</keyword>
<dbReference type="SUPFAM" id="SSF81822">
    <property type="entry name" value="RuBisCo LSMT C-terminal, substrate-binding domain"/>
    <property type="match status" value="1"/>
</dbReference>
<evidence type="ECO:0000256" key="1">
    <source>
        <dbReference type="ARBA" id="ARBA00022603"/>
    </source>
</evidence>
<dbReference type="GO" id="GO:0032259">
    <property type="term" value="P:methylation"/>
    <property type="evidence" value="ECO:0007669"/>
    <property type="project" value="UniProtKB-KW"/>
</dbReference>
<proteinExistence type="predicted"/>
<sequence>MASHLALTLSSSHLFSNPKPITLDLSRQSPLGRTSRKDVHSVSASTSLPPFKLFEPQQVDESPFPPDLEPADPDFYKIGYARSVRAYGVDFMEGPNGFGVYASRDVEPLRRARMIMEIPLELMLTISQKHPWMFYPDIVPVGHPIFDIINSTDPETDWDLRLACLLLFAFDVEGNFWQLYGDFLPSADECTSLLLAEKEDLLELQDPVLASKMEQQIQRAIEFWEKNWHSAAPLKIKRLSQDPERFLWALSIAQSRSLSMQIRIGALVQNANMLVPYADMLNHSFQPNCFFHWRFKDRMLEVMINAGQRIKKGDEMTINYLPGEKNNMFMERYGFSSSTNPCDVINFSGNAKIHRDSFLSVFNISGLPQEFYHNSLLSRGEDDSFVDGAVIAAARTLPSWSDGDMPPIPSVERRAARDLQQECRQMLADLPTTSQEDQQFLESNSQTRTSEAAIKYRLHRKLFIEKVVQALEIYQDRLLF</sequence>
<dbReference type="Gene3D" id="3.90.1420.10">
    <property type="entry name" value="Rubisco LSMT, substrate-binding domain"/>
    <property type="match status" value="1"/>
</dbReference>
<dbReference type="InterPro" id="IPR046341">
    <property type="entry name" value="SET_dom_sf"/>
</dbReference>
<evidence type="ECO:0000313" key="5">
    <source>
        <dbReference type="EMBL" id="KAL0917177.1"/>
    </source>
</evidence>
<dbReference type="InterPro" id="IPR036464">
    <property type="entry name" value="Rubisco_LSMT_subst-bd_sf"/>
</dbReference>
<dbReference type="InterPro" id="IPR015353">
    <property type="entry name" value="Rubisco_LSMT_subst-bd"/>
</dbReference>